<keyword evidence="3" id="KW-1185">Reference proteome</keyword>
<dbReference type="InterPro" id="IPR014963">
    <property type="entry name" value="UPF0302_N"/>
</dbReference>
<dbReference type="InterPro" id="IPR038091">
    <property type="entry name" value="UPF0302_N_sf"/>
</dbReference>
<sequence>MSDCVTTSEKKEFIEWFLTHYELQKREASWLLCYLSSEERLLQRVHFVDNLRGLPKTLLISTKCSQMPAFRFQKNRKVYTDVETAFYDIRSCPDEEIYIGLSFKDRATCPEYAAVLEGNPMEKPDLLQEPLLSLMAEMILDKAVQEFQKKHLYRQIDQALAEGNKAAFLQLTEEWKNLLEFNR</sequence>
<dbReference type="Pfam" id="PF08858">
    <property type="entry name" value="IDEAL"/>
    <property type="match status" value="1"/>
</dbReference>
<evidence type="ECO:0000259" key="1">
    <source>
        <dbReference type="SMART" id="SM00914"/>
    </source>
</evidence>
<protein>
    <submittedName>
        <fullName evidence="2">YpiB family protein</fullName>
    </submittedName>
</protein>
<dbReference type="EMBL" id="JAFHAP010000008">
    <property type="protein sequence ID" value="MBN2909655.1"/>
    <property type="molecule type" value="Genomic_DNA"/>
</dbReference>
<evidence type="ECO:0000313" key="3">
    <source>
        <dbReference type="Proteomes" id="UP001177120"/>
    </source>
</evidence>
<dbReference type="Gene3D" id="3.40.1530.30">
    <property type="entry name" value="Uncharacterised family UPF0302, N-terminal domain"/>
    <property type="match status" value="1"/>
</dbReference>
<dbReference type="InterPro" id="IPR014957">
    <property type="entry name" value="IDEAL_dom"/>
</dbReference>
<proteinExistence type="predicted"/>
<dbReference type="NCBIfam" id="NF002965">
    <property type="entry name" value="PRK03636.1"/>
    <property type="match status" value="1"/>
</dbReference>
<organism evidence="2 3">
    <name type="scientific">Polycladomyces zharkentensis</name>
    <dbReference type="NCBI Taxonomy" id="2807616"/>
    <lineage>
        <taxon>Bacteria</taxon>
        <taxon>Bacillati</taxon>
        <taxon>Bacillota</taxon>
        <taxon>Bacilli</taxon>
        <taxon>Bacillales</taxon>
        <taxon>Thermoactinomycetaceae</taxon>
        <taxon>Polycladomyces</taxon>
    </lineage>
</organism>
<comment type="caution">
    <text evidence="2">The sequence shown here is derived from an EMBL/GenBank/DDBJ whole genome shotgun (WGS) entry which is preliminary data.</text>
</comment>
<dbReference type="InterPro" id="IPR027393">
    <property type="entry name" value="Virus_scaffolding_prot_C"/>
</dbReference>
<dbReference type="InterPro" id="IPR011188">
    <property type="entry name" value="UPF0302"/>
</dbReference>
<accession>A0ABS2WJB4</accession>
<dbReference type="PIRSF" id="PIRSF007165">
    <property type="entry name" value="UCP007165"/>
    <property type="match status" value="1"/>
</dbReference>
<dbReference type="Proteomes" id="UP001177120">
    <property type="component" value="Unassembled WGS sequence"/>
</dbReference>
<dbReference type="Gene3D" id="4.10.810.10">
    <property type="entry name" value="Virus Scaffolding Protein, Chain A"/>
    <property type="match status" value="1"/>
</dbReference>
<feature type="domain" description="IDEAL" evidence="1">
    <location>
        <begin position="139"/>
        <end position="175"/>
    </location>
</feature>
<dbReference type="RefSeq" id="WP_205494909.1">
    <property type="nucleotide sequence ID" value="NZ_JAFHAP010000008.1"/>
</dbReference>
<reference evidence="2" key="1">
    <citation type="journal article" date="2024" name="Int. J. Syst. Evol. Microbiol.">
        <title>Polycladomyces zharkentensis sp. nov., a novel thermophilic cellulose- and starch-degrading member of the Bacillota from a geothermal aquifer in Kazakhstan.</title>
        <authorList>
            <person name="Mashzhan A."/>
            <person name="Kistaubayeva A."/>
            <person name="Javier-Lopez R."/>
            <person name="Bissenova U."/>
            <person name="Bissenbay A."/>
            <person name="Birkeland N.K."/>
        </authorList>
    </citation>
    <scope>NUCLEOTIDE SEQUENCE</scope>
    <source>
        <strain evidence="2">ZKZ2T</strain>
    </source>
</reference>
<name>A0ABS2WJB4_9BACL</name>
<evidence type="ECO:0000313" key="2">
    <source>
        <dbReference type="EMBL" id="MBN2909655.1"/>
    </source>
</evidence>
<dbReference type="SMART" id="SM00914">
    <property type="entry name" value="IDEAL"/>
    <property type="match status" value="1"/>
</dbReference>
<dbReference type="Pfam" id="PF08864">
    <property type="entry name" value="UPF0302"/>
    <property type="match status" value="1"/>
</dbReference>
<gene>
    <name evidence="2" type="ORF">JQC72_08955</name>
</gene>